<dbReference type="Gene3D" id="3.50.50.60">
    <property type="entry name" value="FAD/NAD(P)-binding domain"/>
    <property type="match status" value="2"/>
</dbReference>
<feature type="domain" description="FAD/NAD(P)-binding" evidence="2">
    <location>
        <begin position="4"/>
        <end position="287"/>
    </location>
</feature>
<evidence type="ECO:0000313" key="3">
    <source>
        <dbReference type="EMBL" id="QIZ08533.1"/>
    </source>
</evidence>
<organism evidence="3 4">
    <name type="scientific">Priestia megaterium</name>
    <name type="common">Bacillus megaterium</name>
    <dbReference type="NCBI Taxonomy" id="1404"/>
    <lineage>
        <taxon>Bacteria</taxon>
        <taxon>Bacillati</taxon>
        <taxon>Bacillota</taxon>
        <taxon>Bacilli</taxon>
        <taxon>Bacillales</taxon>
        <taxon>Bacillaceae</taxon>
        <taxon>Priestia</taxon>
    </lineage>
</organism>
<dbReference type="PANTHER" id="PTHR42949">
    <property type="entry name" value="ANAEROBIC GLYCEROL-3-PHOSPHATE DEHYDROGENASE SUBUNIT B"/>
    <property type="match status" value="1"/>
</dbReference>
<dbReference type="PANTHER" id="PTHR42949:SF3">
    <property type="entry name" value="ANAEROBIC GLYCEROL-3-PHOSPHATE DEHYDROGENASE SUBUNIT B"/>
    <property type="match status" value="1"/>
</dbReference>
<keyword evidence="1" id="KW-0560">Oxidoreductase</keyword>
<proteinExistence type="predicted"/>
<dbReference type="EMBL" id="CP051128">
    <property type="protein sequence ID" value="QIZ08533.1"/>
    <property type="molecule type" value="Genomic_DNA"/>
</dbReference>
<accession>A0A6H1P4R1</accession>
<gene>
    <name evidence="3" type="ORF">HFZ78_18965</name>
</gene>
<reference evidence="3 4" key="1">
    <citation type="submission" date="2020-04" db="EMBL/GenBank/DDBJ databases">
        <title>Genome-Wide Identification of 5-Methylcytosine Sites in Bacterial Genomes By High-Throughput Sequencing of MspJI Restriction Fragments.</title>
        <authorList>
            <person name="Wu V."/>
        </authorList>
    </citation>
    <scope>NUCLEOTIDE SEQUENCE [LARGE SCALE GENOMIC DNA]</scope>
    <source>
        <strain evidence="3 4">S2</strain>
    </source>
</reference>
<dbReference type="SUPFAM" id="SSF51905">
    <property type="entry name" value="FAD/NAD(P)-binding domain"/>
    <property type="match status" value="1"/>
</dbReference>
<dbReference type="InterPro" id="IPR051691">
    <property type="entry name" value="Metab_Enz_Cyan_OpOx_G3PDH"/>
</dbReference>
<dbReference type="AlphaFoldDB" id="A0A6H1P4R1"/>
<dbReference type="Proteomes" id="UP000501868">
    <property type="component" value="Chromosome"/>
</dbReference>
<evidence type="ECO:0000313" key="4">
    <source>
        <dbReference type="Proteomes" id="UP000501868"/>
    </source>
</evidence>
<evidence type="ECO:0000256" key="1">
    <source>
        <dbReference type="ARBA" id="ARBA00023002"/>
    </source>
</evidence>
<sequence>METDVLIIGAGPAGLTAALETASRGLDVTIVEESFSMGGQLIQQTQVLHSLPTSYQPIRGFELADLLTKQLEDYSIRCLLGHRVIGFYKDGSVGISDEVNVFPLKAKKIIVATGAAENALAFPKWTLPGVMTIGAAQTLMNRDFVIPGKHAVIVGSSDFAMDVALQLSELGVQIKGIIEKTPSLTAWDAEKGEEVRKKSIPVYVNSSIKEARGIGKVEEIDIENGEQILTVSVDVVCIDGGRSPILDVFYQLGCSFSYQKELGGWIPQYNKSLQTDREDVFLAGNAAGVSSQGVLLTTGMIAGVNVSESLGAISKQEADIETMSLWRELEILETKLHPDAWKARMKHVENFEHPVLKDQFIS</sequence>
<dbReference type="Pfam" id="PF07992">
    <property type="entry name" value="Pyr_redox_2"/>
    <property type="match status" value="1"/>
</dbReference>
<dbReference type="PRINTS" id="PR00368">
    <property type="entry name" value="FADPNR"/>
</dbReference>
<evidence type="ECO:0000259" key="2">
    <source>
        <dbReference type="Pfam" id="PF07992"/>
    </source>
</evidence>
<name>A0A6H1P4R1_PRIMG</name>
<protein>
    <submittedName>
        <fullName evidence="3">FAD-dependent oxidoreductase</fullName>
    </submittedName>
</protein>
<dbReference type="InterPro" id="IPR036188">
    <property type="entry name" value="FAD/NAD-bd_sf"/>
</dbReference>
<dbReference type="InterPro" id="IPR023753">
    <property type="entry name" value="FAD/NAD-binding_dom"/>
</dbReference>
<dbReference type="GO" id="GO:0016491">
    <property type="term" value="F:oxidoreductase activity"/>
    <property type="evidence" value="ECO:0007669"/>
    <property type="project" value="UniProtKB-KW"/>
</dbReference>
<reference evidence="3 4" key="2">
    <citation type="submission" date="2020-04" db="EMBL/GenBank/DDBJ databases">
        <authorList>
            <person name="Fomenkov A."/>
            <person name="Anton B.P."/>
            <person name="Roberts R.J."/>
        </authorList>
    </citation>
    <scope>NUCLEOTIDE SEQUENCE [LARGE SCALE GENOMIC DNA]</scope>
    <source>
        <strain evidence="3 4">S2</strain>
    </source>
</reference>
<dbReference type="PRINTS" id="PR00469">
    <property type="entry name" value="PNDRDTASEII"/>
</dbReference>